<proteinExistence type="predicted"/>
<dbReference type="HOGENOM" id="CLU_1666908_0_0_10"/>
<dbReference type="KEGG" id="scn:Solca_4221"/>
<evidence type="ECO:0000313" key="2">
    <source>
        <dbReference type="Proteomes" id="UP000007590"/>
    </source>
</evidence>
<dbReference type="Proteomes" id="UP000007590">
    <property type="component" value="Chromosome"/>
</dbReference>
<gene>
    <name evidence="1" type="ordered locus">Solca_4221</name>
</gene>
<dbReference type="EMBL" id="CP003349">
    <property type="protein sequence ID" value="AFD09211.1"/>
    <property type="molecule type" value="Genomic_DNA"/>
</dbReference>
<reference evidence="1" key="1">
    <citation type="submission" date="2012-02" db="EMBL/GenBank/DDBJ databases">
        <title>The complete genome of Solitalea canadensis DSM 3403.</title>
        <authorList>
            <consortium name="US DOE Joint Genome Institute (JGI-PGF)"/>
            <person name="Lucas S."/>
            <person name="Copeland A."/>
            <person name="Lapidus A."/>
            <person name="Glavina del Rio T."/>
            <person name="Dalin E."/>
            <person name="Tice H."/>
            <person name="Bruce D."/>
            <person name="Goodwin L."/>
            <person name="Pitluck S."/>
            <person name="Peters L."/>
            <person name="Ovchinnikova G."/>
            <person name="Lu M."/>
            <person name="Kyrpides N."/>
            <person name="Mavromatis K."/>
            <person name="Ivanova N."/>
            <person name="Brettin T."/>
            <person name="Detter J.C."/>
            <person name="Han C."/>
            <person name="Larimer F."/>
            <person name="Land M."/>
            <person name="Hauser L."/>
            <person name="Markowitz V."/>
            <person name="Cheng J.-F."/>
            <person name="Hugenholtz P."/>
            <person name="Woyke T."/>
            <person name="Wu D."/>
            <person name="Spring S."/>
            <person name="Schroeder M."/>
            <person name="Kopitz M."/>
            <person name="Brambilla E."/>
            <person name="Klenk H.-P."/>
            <person name="Eisen J.A."/>
        </authorList>
    </citation>
    <scope>NUCLEOTIDE SEQUENCE</scope>
    <source>
        <strain evidence="1">DSM 3403</strain>
    </source>
</reference>
<keyword evidence="2" id="KW-1185">Reference proteome</keyword>
<dbReference type="eggNOG" id="ENOG5031EUD">
    <property type="taxonomic scope" value="Bacteria"/>
</dbReference>
<sequence>MPLKSAYFVGMKAASLNELKKELLGLEPNRLVEICLRITKYKKENKELLTYLLFESDNEHGYIESIKELIDEQFELIPKNNLYLGSKMLRKTLRTTNKFIKYSGHKETEAELLIYFCRKMKKSGIRIHNSTALTNLYQQQLKKINKAIDKLHEDLQFDYQQELDELH</sequence>
<evidence type="ECO:0000313" key="1">
    <source>
        <dbReference type="EMBL" id="AFD09211.1"/>
    </source>
</evidence>
<dbReference type="AlphaFoldDB" id="H8KLQ7"/>
<accession>H8KLQ7</accession>
<name>H8KLQ7_SOLCM</name>
<dbReference type="STRING" id="929556.Solca_4221"/>
<organism evidence="1 2">
    <name type="scientific">Solitalea canadensis (strain ATCC 29591 / DSM 3403 / JCM 21819 / LMG 8368 / NBRC 15130 / NCIMB 12057 / USAM 9D)</name>
    <name type="common">Flexibacter canadensis</name>
    <dbReference type="NCBI Taxonomy" id="929556"/>
    <lineage>
        <taxon>Bacteria</taxon>
        <taxon>Pseudomonadati</taxon>
        <taxon>Bacteroidota</taxon>
        <taxon>Sphingobacteriia</taxon>
        <taxon>Sphingobacteriales</taxon>
        <taxon>Sphingobacteriaceae</taxon>
        <taxon>Solitalea</taxon>
    </lineage>
</organism>
<protein>
    <submittedName>
        <fullName evidence="1">Uncharacterized protein</fullName>
    </submittedName>
</protein>